<evidence type="ECO:0000313" key="2">
    <source>
        <dbReference type="Proteomes" id="UP000308600"/>
    </source>
</evidence>
<keyword evidence="2" id="KW-1185">Reference proteome</keyword>
<dbReference type="Proteomes" id="UP000308600">
    <property type="component" value="Unassembled WGS sequence"/>
</dbReference>
<accession>A0ACD3B8F1</accession>
<dbReference type="EMBL" id="ML208270">
    <property type="protein sequence ID" value="TFK74121.1"/>
    <property type="molecule type" value="Genomic_DNA"/>
</dbReference>
<name>A0ACD3B8F1_9AGAR</name>
<organism evidence="1 2">
    <name type="scientific">Pluteus cervinus</name>
    <dbReference type="NCBI Taxonomy" id="181527"/>
    <lineage>
        <taxon>Eukaryota</taxon>
        <taxon>Fungi</taxon>
        <taxon>Dikarya</taxon>
        <taxon>Basidiomycota</taxon>
        <taxon>Agaricomycotina</taxon>
        <taxon>Agaricomycetes</taxon>
        <taxon>Agaricomycetidae</taxon>
        <taxon>Agaricales</taxon>
        <taxon>Pluteineae</taxon>
        <taxon>Pluteaceae</taxon>
        <taxon>Pluteus</taxon>
    </lineage>
</organism>
<proteinExistence type="predicted"/>
<reference evidence="1 2" key="1">
    <citation type="journal article" date="2019" name="Nat. Ecol. Evol.">
        <title>Megaphylogeny resolves global patterns of mushroom evolution.</title>
        <authorList>
            <person name="Varga T."/>
            <person name="Krizsan K."/>
            <person name="Foldi C."/>
            <person name="Dima B."/>
            <person name="Sanchez-Garcia M."/>
            <person name="Sanchez-Ramirez S."/>
            <person name="Szollosi G.J."/>
            <person name="Szarkandi J.G."/>
            <person name="Papp V."/>
            <person name="Albert L."/>
            <person name="Andreopoulos W."/>
            <person name="Angelini C."/>
            <person name="Antonin V."/>
            <person name="Barry K.W."/>
            <person name="Bougher N.L."/>
            <person name="Buchanan P."/>
            <person name="Buyck B."/>
            <person name="Bense V."/>
            <person name="Catcheside P."/>
            <person name="Chovatia M."/>
            <person name="Cooper J."/>
            <person name="Damon W."/>
            <person name="Desjardin D."/>
            <person name="Finy P."/>
            <person name="Geml J."/>
            <person name="Haridas S."/>
            <person name="Hughes K."/>
            <person name="Justo A."/>
            <person name="Karasinski D."/>
            <person name="Kautmanova I."/>
            <person name="Kiss B."/>
            <person name="Kocsube S."/>
            <person name="Kotiranta H."/>
            <person name="LaButti K.M."/>
            <person name="Lechner B.E."/>
            <person name="Liimatainen K."/>
            <person name="Lipzen A."/>
            <person name="Lukacs Z."/>
            <person name="Mihaltcheva S."/>
            <person name="Morgado L.N."/>
            <person name="Niskanen T."/>
            <person name="Noordeloos M.E."/>
            <person name="Ohm R.A."/>
            <person name="Ortiz-Santana B."/>
            <person name="Ovrebo C."/>
            <person name="Racz N."/>
            <person name="Riley R."/>
            <person name="Savchenko A."/>
            <person name="Shiryaev A."/>
            <person name="Soop K."/>
            <person name="Spirin V."/>
            <person name="Szebenyi C."/>
            <person name="Tomsovsky M."/>
            <person name="Tulloss R.E."/>
            <person name="Uehling J."/>
            <person name="Grigoriev I.V."/>
            <person name="Vagvolgyi C."/>
            <person name="Papp T."/>
            <person name="Martin F.M."/>
            <person name="Miettinen O."/>
            <person name="Hibbett D.S."/>
            <person name="Nagy L.G."/>
        </authorList>
    </citation>
    <scope>NUCLEOTIDE SEQUENCE [LARGE SCALE GENOMIC DNA]</scope>
    <source>
        <strain evidence="1 2">NL-1719</strain>
    </source>
</reference>
<protein>
    <submittedName>
        <fullName evidence="1">Uncharacterized protein</fullName>
    </submittedName>
</protein>
<sequence length="655" mass="72535">MYRAVPSSRRIPAQFARGVVRVTRRRFATESSAPSPTAAPKKSKHILRKIFLTTTALTGTFYVGSTFAAFSNQQYYDFFSDNVPLGQSLLEYAEANHWDKLTAKDVVDAGTHAALSIKHFVTDTINGTSTASPAVESARQAAEKALTESKTRVENVFAELKTNVHKELEEVDKKAVTIAKHQAEQLSEAIMETLRKGEPAKSSEPTPSEPSPPAPTPTEEPVPSVPSVLAEPPVDTNVYSAPLPVGFELPPGYKRPTPPKPPVVAEPAPEPVYIPLVAPAISSLEASASEPIITHLAGTIDNLASYLASNPAAAAKAVGVLETAKTDLTALADRIEKAREEERIALEAKLDEQTREYSLKLMELEMEAQDKLDNQEEGFKKFFEEERARFVQAYRAKLDHELRTQTELINERLKEEVIAQGIELQRRWIREIKIRVEQERGGRLAKLDELSANLKRLEGIALDNSSYLEENIRIHSLWSAIRALHGTALATAERRPFREELRRLRYISNAREDPVIQTVLENLDSSDVPDYGVEPFADLATWFTSKVAAEVSNVALVPEENAGVLSYLASRVLSNLRFKRTGLVEGDDVLSMLARAEYYLNEKDLDSAARELNQLKGAPKLLVHDWLEAARRRLEVQQALEAVGAQATLASLLVI</sequence>
<gene>
    <name evidence="1" type="ORF">BDN72DRAFT_789717</name>
</gene>
<evidence type="ECO:0000313" key="1">
    <source>
        <dbReference type="EMBL" id="TFK74121.1"/>
    </source>
</evidence>